<dbReference type="PATRIC" id="fig|470.1345.peg.1345"/>
<dbReference type="RefSeq" id="WP_000512310.1">
    <property type="nucleotide sequence ID" value="NZ_CAUZGQ010000040.1"/>
</dbReference>
<dbReference type="AlphaFoldDB" id="A0A0D5YFS1"/>
<name>A0A0D5YFS1_ACIBA</name>
<dbReference type="EMBL" id="CP008706">
    <property type="protein sequence ID" value="AKA31130.1"/>
    <property type="molecule type" value="Genomic_DNA"/>
</dbReference>
<proteinExistence type="predicted"/>
<protein>
    <submittedName>
        <fullName evidence="2">DNA-binding protein</fullName>
    </submittedName>
</protein>
<reference evidence="2 4" key="3">
    <citation type="submission" date="2017-05" db="EMBL/GenBank/DDBJ databases">
        <authorList>
            <person name="Song R."/>
            <person name="Chenine A.L."/>
            <person name="Ruprecht R.M."/>
        </authorList>
    </citation>
    <scope>NUCLEOTIDE SEQUENCE [LARGE SCALE GENOMIC DNA]</scope>
    <source>
        <strain evidence="2 4">PR350</strain>
    </source>
</reference>
<evidence type="ECO:0000313" key="3">
    <source>
        <dbReference type="Proteomes" id="UP000032746"/>
    </source>
</evidence>
<dbReference type="EMBL" id="NGEL01000099">
    <property type="protein sequence ID" value="OTM88462.1"/>
    <property type="molecule type" value="Genomic_DNA"/>
</dbReference>
<organism evidence="1 3">
    <name type="scientific">Acinetobacter baumannii</name>
    <dbReference type="NCBI Taxonomy" id="470"/>
    <lineage>
        <taxon>Bacteria</taxon>
        <taxon>Pseudomonadati</taxon>
        <taxon>Pseudomonadota</taxon>
        <taxon>Gammaproteobacteria</taxon>
        <taxon>Moraxellales</taxon>
        <taxon>Moraxellaceae</taxon>
        <taxon>Acinetobacter</taxon>
        <taxon>Acinetobacter calcoaceticus/baumannii complex</taxon>
    </lineage>
</organism>
<evidence type="ECO:0000313" key="2">
    <source>
        <dbReference type="EMBL" id="OTM88462.1"/>
    </source>
</evidence>
<dbReference type="Proteomes" id="UP000032746">
    <property type="component" value="Chromosome"/>
</dbReference>
<keyword evidence="2" id="KW-0238">DNA-binding</keyword>
<sequence>MGIMQFSITLEGDTPPQILLGQNLGGAIVTKLEQVKQELVSAAELAKVYNLSVTTIREKLVSINQGTEGKHMYDPERARQILTKKDANKRGRKRAN</sequence>
<reference evidence="1 3" key="1">
    <citation type="journal article" date="2015" name="J. Bacteriol.">
        <title>Resources for Genetic and Genomic Analysis of Emerging Pathogen Acinetobacter baumannii.</title>
        <authorList>
            <person name="Gallagher L.A."/>
            <person name="Ramage E."/>
            <person name="Weiss E.J."/>
            <person name="Radey M."/>
            <person name="Hayden H.S."/>
            <person name="Held K.G."/>
            <person name="Huse H.K."/>
            <person name="Zurawski D.V."/>
            <person name="Brittnacher M.J."/>
            <person name="Manoil C."/>
        </authorList>
    </citation>
    <scope>NUCLEOTIDE SEQUENCE [LARGE SCALE GENOMIC DNA]</scope>
    <source>
        <strain evidence="1 3">AB5075-UW</strain>
    </source>
</reference>
<dbReference type="GO" id="GO:0003677">
    <property type="term" value="F:DNA binding"/>
    <property type="evidence" value="ECO:0007669"/>
    <property type="project" value="UniProtKB-KW"/>
</dbReference>
<reference evidence="3" key="2">
    <citation type="submission" date="2015-03" db="EMBL/GenBank/DDBJ databases">
        <authorList>
            <person name="Gallagher L.A."/>
            <person name="Hayden H.S."/>
            <person name="Weiss E.J."/>
            <person name="Hager K.R."/>
            <person name="Ramage E."/>
            <person name="Radey M.R."/>
            <person name="Bydalek R."/>
            <person name="Manoil C."/>
            <person name="Miller S.I."/>
            <person name="Brittnacher M.J."/>
        </authorList>
    </citation>
    <scope>NUCLEOTIDE SEQUENCE [LARGE SCALE GENOMIC DNA]</scope>
    <source>
        <strain evidence="3">AB5075-UW</strain>
    </source>
</reference>
<evidence type="ECO:0000313" key="1">
    <source>
        <dbReference type="EMBL" id="AKA31130.1"/>
    </source>
</evidence>
<gene>
    <name evidence="1" type="ORF">ABUW_1386</name>
    <name evidence="2" type="ORF">B9X95_08970</name>
</gene>
<accession>A0A0D5YFS1</accession>
<evidence type="ECO:0000313" key="4">
    <source>
        <dbReference type="Proteomes" id="UP000194699"/>
    </source>
</evidence>
<dbReference type="Proteomes" id="UP000194699">
    <property type="component" value="Unassembled WGS sequence"/>
</dbReference>